<dbReference type="NCBIfam" id="NF009566">
    <property type="entry name" value="PRK13020.1"/>
    <property type="match status" value="1"/>
</dbReference>
<accession>A0A844FE17</accession>
<comment type="catalytic activity">
    <reaction evidence="1">
        <text>2 6,7-dimethyl-8-(1-D-ribityl)lumazine + H(+) = 5-amino-6-(D-ribitylamino)uracil + riboflavin</text>
        <dbReference type="Rhea" id="RHEA:20772"/>
        <dbReference type="ChEBI" id="CHEBI:15378"/>
        <dbReference type="ChEBI" id="CHEBI:15934"/>
        <dbReference type="ChEBI" id="CHEBI:57986"/>
        <dbReference type="ChEBI" id="CHEBI:58201"/>
        <dbReference type="EC" id="2.5.1.9"/>
    </reaction>
</comment>
<dbReference type="SUPFAM" id="SSF63380">
    <property type="entry name" value="Riboflavin synthase domain-like"/>
    <property type="match status" value="2"/>
</dbReference>
<evidence type="ECO:0000256" key="10">
    <source>
        <dbReference type="NCBIfam" id="TIGR00187"/>
    </source>
</evidence>
<evidence type="ECO:0000256" key="8">
    <source>
        <dbReference type="ARBA" id="ARBA00022679"/>
    </source>
</evidence>
<dbReference type="NCBIfam" id="TIGR00187">
    <property type="entry name" value="ribE"/>
    <property type="match status" value="1"/>
</dbReference>
<dbReference type="InterPro" id="IPR017938">
    <property type="entry name" value="Riboflavin_synthase-like_b-brl"/>
</dbReference>
<proteinExistence type="predicted"/>
<reference evidence="13 14" key="1">
    <citation type="submission" date="2019-08" db="EMBL/GenBank/DDBJ databases">
        <title>In-depth cultivation of the pig gut microbiome towards novel bacterial diversity and tailored functional studies.</title>
        <authorList>
            <person name="Wylensek D."/>
            <person name="Hitch T.C.A."/>
            <person name="Clavel T."/>
        </authorList>
    </citation>
    <scope>NUCLEOTIDE SEQUENCE [LARGE SCALE GENOMIC DNA]</scope>
    <source>
        <strain evidence="13 14">Med78-601-WT-4W-RMD-3</strain>
    </source>
</reference>
<evidence type="ECO:0000256" key="9">
    <source>
        <dbReference type="ARBA" id="ARBA00022737"/>
    </source>
</evidence>
<dbReference type="PIRSF" id="PIRSF000498">
    <property type="entry name" value="Riboflavin_syn_A"/>
    <property type="match status" value="1"/>
</dbReference>
<dbReference type="GO" id="GO:0004746">
    <property type="term" value="F:riboflavin synthase activity"/>
    <property type="evidence" value="ECO:0007669"/>
    <property type="project" value="UniProtKB-UniRule"/>
</dbReference>
<dbReference type="RefSeq" id="WP_154481494.1">
    <property type="nucleotide sequence ID" value="NZ_JAJBNW010000030.1"/>
</dbReference>
<comment type="function">
    <text evidence="2">Catalyzes the dismutation of two molecules of 6,7-dimethyl-8-ribityllumazine, resulting in the formation of riboflavin and 5-amino-6-(D-ribitylamino)uracil.</text>
</comment>
<feature type="repeat" description="Lumazine-binding" evidence="11">
    <location>
        <begin position="97"/>
        <end position="193"/>
    </location>
</feature>
<evidence type="ECO:0000256" key="3">
    <source>
        <dbReference type="ARBA" id="ARBA00004887"/>
    </source>
</evidence>
<keyword evidence="9" id="KW-0677">Repeat</keyword>
<keyword evidence="8 13" id="KW-0808">Transferase</keyword>
<comment type="caution">
    <text evidence="13">The sequence shown here is derived from an EMBL/GenBank/DDBJ whole genome shotgun (WGS) entry which is preliminary data.</text>
</comment>
<sequence>MFTGIIEEVGMVLNITKSKKITVLRISCNKILEDISLGDSIAVNGVCLTVKSYNSDYFEADIMNETISKTNLNTLKIGNNVNLERALKVGDRLGGHIVSGHIDVTGTIKGLENDGDSIWITVEASEDIMKYIIYKGSIALDGVSLTVAYVDDNNFKVSIVPHTQLETILLKKKPGDIVNIECDQIGKYIEKLLNKDEKSKINSSISLDTLKKYGYA</sequence>
<dbReference type="PANTHER" id="PTHR21098:SF12">
    <property type="entry name" value="RIBOFLAVIN SYNTHASE"/>
    <property type="match status" value="1"/>
</dbReference>
<organism evidence="13 14">
    <name type="scientific">Anaerosalibacter bizertensis</name>
    <dbReference type="NCBI Taxonomy" id="932217"/>
    <lineage>
        <taxon>Bacteria</taxon>
        <taxon>Bacillati</taxon>
        <taxon>Bacillota</taxon>
        <taxon>Tissierellia</taxon>
        <taxon>Tissierellales</taxon>
        <taxon>Sporanaerobacteraceae</taxon>
        <taxon>Anaerosalibacter</taxon>
    </lineage>
</organism>
<dbReference type="Gene3D" id="2.40.30.20">
    <property type="match status" value="2"/>
</dbReference>
<evidence type="ECO:0000256" key="6">
    <source>
        <dbReference type="ARBA" id="ARBA00013950"/>
    </source>
</evidence>
<dbReference type="FunFam" id="2.40.30.20:FF:000004">
    <property type="entry name" value="Riboflavin synthase, alpha subunit"/>
    <property type="match status" value="1"/>
</dbReference>
<feature type="domain" description="Lumazine-binding" evidence="12">
    <location>
        <begin position="97"/>
        <end position="193"/>
    </location>
</feature>
<dbReference type="GO" id="GO:0009231">
    <property type="term" value="P:riboflavin biosynthetic process"/>
    <property type="evidence" value="ECO:0007669"/>
    <property type="project" value="UniProtKB-KW"/>
</dbReference>
<dbReference type="InterPro" id="IPR026017">
    <property type="entry name" value="Lumazine-bd_dom"/>
</dbReference>
<evidence type="ECO:0000256" key="7">
    <source>
        <dbReference type="ARBA" id="ARBA00022619"/>
    </source>
</evidence>
<keyword evidence="7" id="KW-0686">Riboflavin biosynthesis</keyword>
<dbReference type="EC" id="2.5.1.9" evidence="5 10"/>
<evidence type="ECO:0000256" key="11">
    <source>
        <dbReference type="PROSITE-ProRule" id="PRU00524"/>
    </source>
</evidence>
<dbReference type="AlphaFoldDB" id="A0A844FE17"/>
<name>A0A844FE17_9FIRM</name>
<evidence type="ECO:0000256" key="5">
    <source>
        <dbReference type="ARBA" id="ARBA00012827"/>
    </source>
</evidence>
<evidence type="ECO:0000256" key="2">
    <source>
        <dbReference type="ARBA" id="ARBA00002803"/>
    </source>
</evidence>
<dbReference type="InterPro" id="IPR001783">
    <property type="entry name" value="Lumazine-bd"/>
</dbReference>
<dbReference type="FunFam" id="2.40.30.20:FF:000003">
    <property type="entry name" value="Riboflavin synthase, alpha subunit"/>
    <property type="match status" value="1"/>
</dbReference>
<gene>
    <name evidence="13" type="ORF">FYJ27_00520</name>
</gene>
<feature type="repeat" description="Lumazine-binding" evidence="11">
    <location>
        <begin position="1"/>
        <end position="96"/>
    </location>
</feature>
<evidence type="ECO:0000256" key="4">
    <source>
        <dbReference type="ARBA" id="ARBA00011233"/>
    </source>
</evidence>
<comment type="subunit">
    <text evidence="4">Homotrimer.</text>
</comment>
<protein>
    <recommendedName>
        <fullName evidence="6 10">Riboflavin synthase</fullName>
        <ecNumber evidence="5 10">2.5.1.9</ecNumber>
    </recommendedName>
</protein>
<feature type="domain" description="Lumazine-binding" evidence="12">
    <location>
        <begin position="1"/>
        <end position="96"/>
    </location>
</feature>
<evidence type="ECO:0000256" key="1">
    <source>
        <dbReference type="ARBA" id="ARBA00000968"/>
    </source>
</evidence>
<dbReference type="Proteomes" id="UP000462760">
    <property type="component" value="Unassembled WGS sequence"/>
</dbReference>
<dbReference type="NCBIfam" id="NF006767">
    <property type="entry name" value="PRK09289.1"/>
    <property type="match status" value="1"/>
</dbReference>
<dbReference type="Pfam" id="PF00677">
    <property type="entry name" value="Lum_binding"/>
    <property type="match status" value="2"/>
</dbReference>
<dbReference type="EMBL" id="VULR01000001">
    <property type="protein sequence ID" value="MSS42221.1"/>
    <property type="molecule type" value="Genomic_DNA"/>
</dbReference>
<dbReference type="InterPro" id="IPR023366">
    <property type="entry name" value="ATP_synth_asu-like_sf"/>
</dbReference>
<dbReference type="PROSITE" id="PS51177">
    <property type="entry name" value="LUMAZINE_BIND"/>
    <property type="match status" value="2"/>
</dbReference>
<evidence type="ECO:0000313" key="14">
    <source>
        <dbReference type="Proteomes" id="UP000462760"/>
    </source>
</evidence>
<dbReference type="OrthoDB" id="9788537at2"/>
<dbReference type="PANTHER" id="PTHR21098">
    <property type="entry name" value="RIBOFLAVIN SYNTHASE ALPHA CHAIN"/>
    <property type="match status" value="1"/>
</dbReference>
<evidence type="ECO:0000259" key="12">
    <source>
        <dbReference type="PROSITE" id="PS51177"/>
    </source>
</evidence>
<evidence type="ECO:0000313" key="13">
    <source>
        <dbReference type="EMBL" id="MSS42221.1"/>
    </source>
</evidence>
<comment type="pathway">
    <text evidence="3">Cofactor biosynthesis; riboflavin biosynthesis; riboflavin from 2-hydroxy-3-oxobutyl phosphate and 5-amino-6-(D-ribitylamino)uracil: step 2/2.</text>
</comment>
<dbReference type="CDD" id="cd00402">
    <property type="entry name" value="Riboflavin_synthase_like"/>
    <property type="match status" value="1"/>
</dbReference>